<dbReference type="Pfam" id="PF17517">
    <property type="entry name" value="IgGFc_binding"/>
    <property type="match status" value="1"/>
</dbReference>
<dbReference type="InterPro" id="IPR035234">
    <property type="entry name" value="IgGFc-bd_N"/>
</dbReference>
<accession>A0A8B8C477</accession>
<protein>
    <submittedName>
        <fullName evidence="4">IgGFc-binding protein-like isoform X1</fullName>
    </submittedName>
</protein>
<dbReference type="GeneID" id="111115890"/>
<dbReference type="OrthoDB" id="10005154at2759"/>
<dbReference type="RefSeq" id="XP_022310497.1">
    <property type="nucleotide sequence ID" value="XM_022454789.1"/>
</dbReference>
<sequence length="600" mass="66485">MRFLSVTYPKVTASVTTTKNRTVNVQTAPVALSTMSSNNRIPEYSTGVTHTTRSLVTYTLNTTPACVYKGVQYAPGQKFYDGCQYICKCIDPKAGQYSCSERCAKLTILPSSCILISDPRDPACCTVPFCPPNPVTTEAPNNNPQPGTTTAPDTTSNVQTSTKTNFQTTDLHSSPFALLAKQTTIGSRGKEFLVLFTPAYFDDLVTKSVYITSDNGAEMNISTSQRLDPNLKSQIDRTDNISTVEHIIFPIAFELKSFKKELKSAIIKTSKDVFVISHDDGIDTVGSTTHIPLHKLSTKYTVVSITNKADEKSQMAIASIQDGTVITITFHMEHNMPLLIEGKTYHEGDMFTLNLDHFETYLIEHTSDLTGTAIESSHPIAVFSGNDCAELDSYGACDHLVEQLPPITSVDTTYIVPPNSDNRDTLIRITAIDDSNFTYTIDRVSKMVELKRLDSFGIEIDSRQTCLVESDRSIFVTRFGLHSKTSEMGDPSMTIVPGIHQYLDYYKIVVPPGYNHNYVSIMMKQFSTKFLRINGNVLNVKDMFFEENVVVGQETYTVRSINLIEGEISVYSTQGDRFGLMFAGVTDYEAYGFSGNSLLP</sequence>
<feature type="region of interest" description="Disordered" evidence="1">
    <location>
        <begin position="136"/>
        <end position="160"/>
    </location>
</feature>
<evidence type="ECO:0000313" key="3">
    <source>
        <dbReference type="Proteomes" id="UP000694844"/>
    </source>
</evidence>
<proteinExistence type="predicted"/>
<dbReference type="AlphaFoldDB" id="A0A8B8C477"/>
<dbReference type="Proteomes" id="UP000694844">
    <property type="component" value="Chromosome 9"/>
</dbReference>
<evidence type="ECO:0000256" key="1">
    <source>
        <dbReference type="SAM" id="MobiDB-lite"/>
    </source>
</evidence>
<evidence type="ECO:0000259" key="2">
    <source>
        <dbReference type="Pfam" id="PF17517"/>
    </source>
</evidence>
<keyword evidence="3" id="KW-1185">Reference proteome</keyword>
<name>A0A8B8C477_CRAVI</name>
<organism evidence="3 4">
    <name type="scientific">Crassostrea virginica</name>
    <name type="common">Eastern oyster</name>
    <dbReference type="NCBI Taxonomy" id="6565"/>
    <lineage>
        <taxon>Eukaryota</taxon>
        <taxon>Metazoa</taxon>
        <taxon>Spiralia</taxon>
        <taxon>Lophotrochozoa</taxon>
        <taxon>Mollusca</taxon>
        <taxon>Bivalvia</taxon>
        <taxon>Autobranchia</taxon>
        <taxon>Pteriomorphia</taxon>
        <taxon>Ostreida</taxon>
        <taxon>Ostreoidea</taxon>
        <taxon>Ostreidae</taxon>
        <taxon>Crassostrea</taxon>
    </lineage>
</organism>
<dbReference type="PANTHER" id="PTHR46534:SF1">
    <property type="entry name" value="IGGFC-BINDING PROTEIN N-TERMINAL DOMAIN-CONTAINING PROTEIN"/>
    <property type="match status" value="1"/>
</dbReference>
<gene>
    <name evidence="4" type="primary">LOC111115890</name>
</gene>
<dbReference type="KEGG" id="cvn:111115890"/>
<reference evidence="4" key="1">
    <citation type="submission" date="2025-08" db="UniProtKB">
        <authorList>
            <consortium name="RefSeq"/>
        </authorList>
    </citation>
    <scope>IDENTIFICATION</scope>
    <source>
        <tissue evidence="4">Whole sample</tissue>
    </source>
</reference>
<dbReference type="PANTHER" id="PTHR46534">
    <property type="entry name" value="IGGFC_BINDING DOMAIN-CONTAINING PROTEIN"/>
    <property type="match status" value="1"/>
</dbReference>
<feature type="domain" description="IgGFc-binding protein N-terminal" evidence="2">
    <location>
        <begin position="287"/>
        <end position="582"/>
    </location>
</feature>
<evidence type="ECO:0000313" key="4">
    <source>
        <dbReference type="RefSeq" id="XP_022310497.1"/>
    </source>
</evidence>